<sequence length="230" mass="23021">MNRKISCAVAIAAAAGAVSFALPGTASAAPAFNCAKVATPSNSNGWGNTVPDERGQAGKITAGVASDNDGSLEFATSASTKRQASYHSAGQLPLADLNGSALTFQKSNGNANWQIRITGANTGTSSGFATLVWGAPIGAGKADATSSNQWWATRKLGNIPAAQNASLSALIAAANSDGKKAVVDLYGISSQPGGTADAKVNVDEVTFNSCTTNFKVSGGNGSIEFPSFGS</sequence>
<organism evidence="2 3">
    <name type="scientific">Gordonia jacobaea</name>
    <dbReference type="NCBI Taxonomy" id="122202"/>
    <lineage>
        <taxon>Bacteria</taxon>
        <taxon>Bacillati</taxon>
        <taxon>Actinomycetota</taxon>
        <taxon>Actinomycetes</taxon>
        <taxon>Mycobacteriales</taxon>
        <taxon>Gordoniaceae</taxon>
        <taxon>Gordonia</taxon>
    </lineage>
</organism>
<evidence type="ECO:0000313" key="2">
    <source>
        <dbReference type="EMBL" id="KNA90192.1"/>
    </source>
</evidence>
<reference evidence="2 3" key="1">
    <citation type="submission" date="2015-05" db="EMBL/GenBank/DDBJ databases">
        <title>Draft genome sequence of the bacterium Gordonia jacobaea a new member of the Gordonia genus.</title>
        <authorList>
            <person name="Jimenez-Galisteo G."/>
            <person name="Dominguez A."/>
            <person name="Munoz E."/>
            <person name="Vinas M."/>
        </authorList>
    </citation>
    <scope>NUCLEOTIDE SEQUENCE [LARGE SCALE GENOMIC DNA]</scope>
    <source>
        <strain evidence="3">mv1</strain>
    </source>
</reference>
<gene>
    <name evidence="2" type="ORF">ABW18_17590</name>
</gene>
<evidence type="ECO:0008006" key="4">
    <source>
        <dbReference type="Google" id="ProtNLM"/>
    </source>
</evidence>
<evidence type="ECO:0000313" key="3">
    <source>
        <dbReference type="Proteomes" id="UP000037247"/>
    </source>
</evidence>
<feature type="chain" id="PRO_5046461191" description="Secreted protein" evidence="1">
    <location>
        <begin position="29"/>
        <end position="230"/>
    </location>
</feature>
<comment type="caution">
    <text evidence="2">The sequence shown here is derived from an EMBL/GenBank/DDBJ whole genome shotgun (WGS) entry which is preliminary data.</text>
</comment>
<evidence type="ECO:0000256" key="1">
    <source>
        <dbReference type="SAM" id="SignalP"/>
    </source>
</evidence>
<keyword evidence="1" id="KW-0732">Signal</keyword>
<keyword evidence="3" id="KW-1185">Reference proteome</keyword>
<name>A0ABR5I9B4_9ACTN</name>
<accession>A0ABR5I9B4</accession>
<proteinExistence type="predicted"/>
<dbReference type="EMBL" id="LDTZ01000020">
    <property type="protein sequence ID" value="KNA90192.1"/>
    <property type="molecule type" value="Genomic_DNA"/>
</dbReference>
<dbReference type="Proteomes" id="UP000037247">
    <property type="component" value="Unassembled WGS sequence"/>
</dbReference>
<feature type="signal peptide" evidence="1">
    <location>
        <begin position="1"/>
        <end position="28"/>
    </location>
</feature>
<dbReference type="RefSeq" id="WP_049700260.1">
    <property type="nucleotide sequence ID" value="NZ_LDTZ01000020.1"/>
</dbReference>
<protein>
    <recommendedName>
        <fullName evidence="4">Secreted protein</fullName>
    </recommendedName>
</protein>